<dbReference type="SUPFAM" id="SSF81524">
    <property type="entry name" value="14 kDa protein of cytochrome bc1 complex (Ubiquinol-cytochrome c reductase)"/>
    <property type="match status" value="1"/>
</dbReference>
<keyword evidence="9" id="KW-0472">Membrane</keyword>
<protein>
    <recommendedName>
        <fullName evidence="3">Cytochrome b-c1 complex subunit 7</fullName>
    </recommendedName>
    <alternativeName>
        <fullName evidence="10">Complex III subunit VII</fullName>
    </alternativeName>
    <alternativeName>
        <fullName evidence="11">Ubiquinol-cytochrome c reductase complex 14 kDa protein</fullName>
    </alternativeName>
</protein>
<keyword evidence="8" id="KW-0496">Mitochondrion</keyword>
<comment type="similarity">
    <text evidence="2">Belongs to the UQCRB/QCR7 family.</text>
</comment>
<keyword evidence="5" id="KW-0679">Respiratory chain</keyword>
<evidence type="ECO:0000256" key="2">
    <source>
        <dbReference type="ARBA" id="ARBA00008554"/>
    </source>
</evidence>
<dbReference type="Pfam" id="PF02271">
    <property type="entry name" value="UCR_14kD"/>
    <property type="match status" value="1"/>
</dbReference>
<evidence type="ECO:0000256" key="9">
    <source>
        <dbReference type="ARBA" id="ARBA00023136"/>
    </source>
</evidence>
<organism evidence="13 14">
    <name type="scientific">Nesidiocoris tenuis</name>
    <dbReference type="NCBI Taxonomy" id="355587"/>
    <lineage>
        <taxon>Eukaryota</taxon>
        <taxon>Metazoa</taxon>
        <taxon>Ecdysozoa</taxon>
        <taxon>Arthropoda</taxon>
        <taxon>Hexapoda</taxon>
        <taxon>Insecta</taxon>
        <taxon>Pterygota</taxon>
        <taxon>Neoptera</taxon>
        <taxon>Paraneoptera</taxon>
        <taxon>Hemiptera</taxon>
        <taxon>Heteroptera</taxon>
        <taxon>Panheteroptera</taxon>
        <taxon>Cimicomorpha</taxon>
        <taxon>Miridae</taxon>
        <taxon>Dicyphina</taxon>
        <taxon>Nesidiocoris</taxon>
    </lineage>
</organism>
<evidence type="ECO:0000313" key="14">
    <source>
        <dbReference type="Proteomes" id="UP001307889"/>
    </source>
</evidence>
<dbReference type="Proteomes" id="UP001307889">
    <property type="component" value="Chromosome 5"/>
</dbReference>
<keyword evidence="14" id="KW-1185">Reference proteome</keyword>
<keyword evidence="7" id="KW-0249">Electron transport</keyword>
<evidence type="ECO:0000256" key="6">
    <source>
        <dbReference type="ARBA" id="ARBA00022792"/>
    </source>
</evidence>
<dbReference type="InterPro" id="IPR036544">
    <property type="entry name" value="QCR7_sf"/>
</dbReference>
<evidence type="ECO:0000256" key="1">
    <source>
        <dbReference type="ARBA" id="ARBA00004443"/>
    </source>
</evidence>
<evidence type="ECO:0000256" key="7">
    <source>
        <dbReference type="ARBA" id="ARBA00022982"/>
    </source>
</evidence>
<reference evidence="13 14" key="1">
    <citation type="submission" date="2023-09" db="EMBL/GenBank/DDBJ databases">
        <title>Nesidiocoris tenuis whole genome shotgun sequence.</title>
        <authorList>
            <person name="Shibata T."/>
            <person name="Shimoda M."/>
            <person name="Kobayashi T."/>
            <person name="Uehara T."/>
        </authorList>
    </citation>
    <scope>NUCLEOTIDE SEQUENCE [LARGE SCALE GENOMIC DNA]</scope>
    <source>
        <strain evidence="13 14">Japan</strain>
    </source>
</reference>
<dbReference type="PANTHER" id="PTHR12022">
    <property type="entry name" value="UBIQUINOL-CYTOCHROME C REDUCTASE COMPLEX 14 KD PROTEIN"/>
    <property type="match status" value="1"/>
</dbReference>
<evidence type="ECO:0000256" key="4">
    <source>
        <dbReference type="ARBA" id="ARBA00022448"/>
    </source>
</evidence>
<proteinExistence type="inferred from homology"/>
<evidence type="ECO:0000256" key="11">
    <source>
        <dbReference type="ARBA" id="ARBA00032927"/>
    </source>
</evidence>
<dbReference type="PANTHER" id="PTHR12022:SF0">
    <property type="entry name" value="CYTOCHROME B-C1 COMPLEX SUBUNIT 7"/>
    <property type="match status" value="1"/>
</dbReference>
<evidence type="ECO:0000256" key="3">
    <source>
        <dbReference type="ARBA" id="ARBA00016323"/>
    </source>
</evidence>
<dbReference type="InterPro" id="IPR003197">
    <property type="entry name" value="QCR7"/>
</dbReference>
<evidence type="ECO:0000256" key="10">
    <source>
        <dbReference type="ARBA" id="ARBA00031021"/>
    </source>
</evidence>
<keyword evidence="6" id="KW-0999">Mitochondrion inner membrane</keyword>
<evidence type="ECO:0000256" key="8">
    <source>
        <dbReference type="ARBA" id="ARBA00023128"/>
    </source>
</evidence>
<sequence length="165" mass="19218">MQPLPGLMQAAGSDSQCQAIADFFSHSSGTLQDEKKTGKPFRRRTAINLFVEMAARHLATKAAQAAASPFRKWVYNASGFNKYGLMHDDLLYETPDVKQALKRLPEDLLHQRSFRIVRAMQLSMTHDILPKEQWTKFEEDVKYLQPYIDEVRREREEREEWESNN</sequence>
<evidence type="ECO:0000256" key="5">
    <source>
        <dbReference type="ARBA" id="ARBA00022660"/>
    </source>
</evidence>
<name>A0ABN7AQU9_9HEMI</name>
<comment type="subcellular location">
    <subcellularLocation>
        <location evidence="1">Mitochondrion inner membrane</location>
        <topology evidence="1">Peripheral membrane protein</topology>
        <orientation evidence="1">Matrix side</orientation>
    </subcellularLocation>
</comment>
<keyword evidence="4" id="KW-0813">Transport</keyword>
<evidence type="ECO:0000256" key="12">
    <source>
        <dbReference type="ARBA" id="ARBA00038521"/>
    </source>
</evidence>
<evidence type="ECO:0000313" key="13">
    <source>
        <dbReference type="EMBL" id="BES94588.1"/>
    </source>
</evidence>
<dbReference type="Gene3D" id="1.10.1090.10">
    <property type="entry name" value="Cytochrome b-c1 complex subunit 7"/>
    <property type="match status" value="1"/>
</dbReference>
<accession>A0ABN7AQU9</accession>
<gene>
    <name evidence="13" type="ORF">NTJ_07396</name>
</gene>
<comment type="subunit">
    <text evidence="12">Component of the ubiquinol-cytochrome c oxidoreductase (cytochrome b-c1 complex, complex III, CIII), a multisubunit enzyme composed of 3 respiratory subunits cytochrome b, cytochrome c1 and Rieske protein, 2 core protein subunits, and additional low-molecular weight protein subunits. The complex exists as an obligatory dimer and forms supercomplexes (SCs) in the inner mitochondrial membrane with cytochrome c oxidase (complex IV, CIV).</text>
</comment>
<dbReference type="EMBL" id="AP028913">
    <property type="protein sequence ID" value="BES94588.1"/>
    <property type="molecule type" value="Genomic_DNA"/>
</dbReference>